<name>A0A6C0HAS6_9ZZZZ</name>
<accession>A0A6C0HAS6</accession>
<proteinExistence type="predicted"/>
<dbReference type="InterPro" id="IPR029033">
    <property type="entry name" value="His_PPase_superfam"/>
</dbReference>
<dbReference type="Gene3D" id="3.40.50.1240">
    <property type="entry name" value="Phosphoglycerate mutase-like"/>
    <property type="match status" value="1"/>
</dbReference>
<reference evidence="2" key="1">
    <citation type="journal article" date="2020" name="Nature">
        <title>Giant virus diversity and host interactions through global metagenomics.</title>
        <authorList>
            <person name="Schulz F."/>
            <person name="Roux S."/>
            <person name="Paez-Espino D."/>
            <person name="Jungbluth S."/>
            <person name="Walsh D.A."/>
            <person name="Denef V.J."/>
            <person name="McMahon K.D."/>
            <person name="Konstantinidis K.T."/>
            <person name="Eloe-Fadrosh E.A."/>
            <person name="Kyrpides N.C."/>
            <person name="Woyke T."/>
        </authorList>
    </citation>
    <scope>NUCLEOTIDE SEQUENCE</scope>
    <source>
        <strain evidence="2">GVMAG-M-3300023179-86</strain>
    </source>
</reference>
<evidence type="ECO:0000256" key="1">
    <source>
        <dbReference type="SAM" id="MobiDB-lite"/>
    </source>
</evidence>
<feature type="region of interest" description="Disordered" evidence="1">
    <location>
        <begin position="524"/>
        <end position="578"/>
    </location>
</feature>
<dbReference type="CDD" id="cd07040">
    <property type="entry name" value="HP"/>
    <property type="match status" value="1"/>
</dbReference>
<protein>
    <submittedName>
        <fullName evidence="2">Uncharacterized protein</fullName>
    </submittedName>
</protein>
<dbReference type="Pfam" id="PF00300">
    <property type="entry name" value="His_Phos_1"/>
    <property type="match status" value="1"/>
</dbReference>
<dbReference type="PANTHER" id="PTHR48100:SF1">
    <property type="entry name" value="HISTIDINE PHOSPHATASE FAMILY PROTEIN-RELATED"/>
    <property type="match status" value="1"/>
</dbReference>
<dbReference type="EMBL" id="MN739916">
    <property type="protein sequence ID" value="QHT77083.1"/>
    <property type="molecule type" value="Genomic_DNA"/>
</dbReference>
<dbReference type="SUPFAM" id="SSF53254">
    <property type="entry name" value="Phosphoglycerate mutase-like"/>
    <property type="match status" value="1"/>
</dbReference>
<dbReference type="InterPro" id="IPR050275">
    <property type="entry name" value="PGM_Phosphatase"/>
</dbReference>
<dbReference type="AlphaFoldDB" id="A0A6C0HAS6"/>
<sequence length="724" mass="84563">MSMIITDPPVKTETIKEVVTKNDIKSEKETNMKETITKKKQITKRVVSLIVTHQARIRCFLDMIIKGKRIEKKEDIFDKIANNRSFINSTRSFKNGVNMLVTNITNKINSTDESPRKYDLIEKEEKEEEIRFKNCSILRLCINKENGVCLQLVHEGELDPGEGKGGRSYYITNDNHETFKKTFDVTDKDDVNEIIFENINTGLNRLGLKSNDFLKDIDEYVFYIGRHGQADHNLKRSTHLITDTNVTNLGKEQAFRAGKKLITVLKNNNEYINYVFASDLTRTRQTIENILKGMNENQNKIYFPKEIIILPCSHELKYNSKGCDKKQFIKIGTKENDPKCSKTTYCTGNNIENLKSDCSQITIVIVNSGNKVIKKIPLNWDFYFKKNENKVRNMDCSKTNMIKLAVEYINTSVPININENVLTTTKIITEPVSLVNDDCLAECMNNLFFDNSTINIDPIKESVYFKIFKEFFKDVYEMKDFDKKNFDEFHKFIGKNTSDYDNKDHDNDIFNKFIECLKNKCGKKIGPPSPSQKLGEKSDPLSEERSDQHEPLPEETREKPPPPLSKKTKTSTNGSDKSVNNINSPLFWYQSLNNNPEIFYNKIKNIARKDDTRDLFDEIMDRIIESSEKFYKMIQEYKINKDNDIGFIIDYLDDRLYVNDKNAINFMEYIKSRDIDLYNEIHTKKETGGKKTRKNRKAKKRFVKKTKRTYKKNKTRRRLVRKII</sequence>
<evidence type="ECO:0000313" key="2">
    <source>
        <dbReference type="EMBL" id="QHT77083.1"/>
    </source>
</evidence>
<organism evidence="2">
    <name type="scientific">viral metagenome</name>
    <dbReference type="NCBI Taxonomy" id="1070528"/>
    <lineage>
        <taxon>unclassified sequences</taxon>
        <taxon>metagenomes</taxon>
        <taxon>organismal metagenomes</taxon>
    </lineage>
</organism>
<dbReference type="InterPro" id="IPR013078">
    <property type="entry name" value="His_Pase_superF_clade-1"/>
</dbReference>
<feature type="compositionally biased region" description="Basic and acidic residues" evidence="1">
    <location>
        <begin position="534"/>
        <end position="560"/>
    </location>
</feature>
<dbReference type="GO" id="GO:0016791">
    <property type="term" value="F:phosphatase activity"/>
    <property type="evidence" value="ECO:0007669"/>
    <property type="project" value="TreeGrafter"/>
</dbReference>
<dbReference type="GO" id="GO:0005737">
    <property type="term" value="C:cytoplasm"/>
    <property type="evidence" value="ECO:0007669"/>
    <property type="project" value="TreeGrafter"/>
</dbReference>
<dbReference type="PANTHER" id="PTHR48100">
    <property type="entry name" value="BROAD-SPECIFICITY PHOSPHATASE YOR283W-RELATED"/>
    <property type="match status" value="1"/>
</dbReference>